<dbReference type="InterPro" id="IPR036779">
    <property type="entry name" value="LysM_dom_sf"/>
</dbReference>
<proteinExistence type="predicted"/>
<gene>
    <name evidence="2" type="ORF">G9H71_08430</name>
</gene>
<keyword evidence="3" id="KW-1185">Reference proteome</keyword>
<evidence type="ECO:0000313" key="3">
    <source>
        <dbReference type="Proteomes" id="UP000800981"/>
    </source>
</evidence>
<dbReference type="Gene3D" id="3.10.350.10">
    <property type="entry name" value="LysM domain"/>
    <property type="match status" value="1"/>
</dbReference>
<dbReference type="EMBL" id="JAANNP010000003">
    <property type="protein sequence ID" value="NHC13805.1"/>
    <property type="molecule type" value="Genomic_DNA"/>
</dbReference>
<sequence>MVTHAQENLLKATLTLQQPGKDGGIRDIDTFSFPFNPKEWSITHAADWKVETTKADAPPPEFKGPKPASATVEIFLDESEKPNGDISTSVERLKKAVAPEPGTVTLNHPVAPYVLFEWGKAIRFLGYVESIAVTYTMFRGGGAPIRGSCKVTMKEFPSNAANQNPTSGGEPGYRTRRVVAGDTLASIAYEEYGSPAQWRALARANRIVDPSRVPSGVMLQIPPPNWERP</sequence>
<organism evidence="2 3">
    <name type="scientific">Motilibacter deserti</name>
    <dbReference type="NCBI Taxonomy" id="2714956"/>
    <lineage>
        <taxon>Bacteria</taxon>
        <taxon>Bacillati</taxon>
        <taxon>Actinomycetota</taxon>
        <taxon>Actinomycetes</taxon>
        <taxon>Motilibacterales</taxon>
        <taxon>Motilibacteraceae</taxon>
        <taxon>Motilibacter</taxon>
    </lineage>
</organism>
<evidence type="ECO:0000313" key="2">
    <source>
        <dbReference type="EMBL" id="NHC13805.1"/>
    </source>
</evidence>
<dbReference type="RefSeq" id="WP_166280723.1">
    <property type="nucleotide sequence ID" value="NZ_JAANNP010000003.1"/>
</dbReference>
<dbReference type="Pfam" id="PF19266">
    <property type="entry name" value="CIS_tube"/>
    <property type="match status" value="1"/>
</dbReference>
<feature type="domain" description="LysM" evidence="1">
    <location>
        <begin position="174"/>
        <end position="221"/>
    </location>
</feature>
<dbReference type="InterPro" id="IPR045361">
    <property type="entry name" value="CIS_tube_prot_N"/>
</dbReference>
<dbReference type="Proteomes" id="UP000800981">
    <property type="component" value="Unassembled WGS sequence"/>
</dbReference>
<dbReference type="SMART" id="SM00257">
    <property type="entry name" value="LysM"/>
    <property type="match status" value="1"/>
</dbReference>
<evidence type="ECO:0000259" key="1">
    <source>
        <dbReference type="PROSITE" id="PS51782"/>
    </source>
</evidence>
<accession>A0ABX0GVZ2</accession>
<comment type="caution">
    <text evidence="2">The sequence shown here is derived from an EMBL/GenBank/DDBJ whole genome shotgun (WGS) entry which is preliminary data.</text>
</comment>
<reference evidence="2 3" key="1">
    <citation type="submission" date="2020-03" db="EMBL/GenBank/DDBJ databases">
        <title>Two novel Motilibacter sp.</title>
        <authorList>
            <person name="Liu S."/>
        </authorList>
    </citation>
    <scope>NUCLEOTIDE SEQUENCE [LARGE SCALE GENOMIC DNA]</scope>
    <source>
        <strain evidence="2 3">E257</strain>
    </source>
</reference>
<name>A0ABX0GVZ2_9ACTN</name>
<dbReference type="PROSITE" id="PS51782">
    <property type="entry name" value="LYSM"/>
    <property type="match status" value="1"/>
</dbReference>
<dbReference type="InterPro" id="IPR018392">
    <property type="entry name" value="LysM"/>
</dbReference>
<dbReference type="CDD" id="cd00118">
    <property type="entry name" value="LysM"/>
    <property type="match status" value="1"/>
</dbReference>
<protein>
    <submittedName>
        <fullName evidence="2">LysM peptidoglycan-binding domain-containing protein</fullName>
    </submittedName>
</protein>